<sequence length="389" mass="44822">MVFIWQWCTCRETKKTKGDMKNIKDVVCSDDDDNNKKPRSSWKAMANHLKRRIAVVLLVAFAFSCLVLSKQSLYPDPPPSPSSFSASASASVAMANHTISHQGNFDNYDLENVLRAASMENKTVILTTLNEAWSEPGSIFDLFLESFKIGDNTQKLLNHLVIITLDHKAHARCLSIHPHCFALKSHGLNLSSEAFFMTPNYLEMLWARIHFLSTILHMGYNFIFTDTDIMWIRDPFLHFYEDADFQIACDIYNGHPFDRKNKPNGGFNYVKSNKRTMEFYKFWYLSRKAYPGLNDQDVLNKIKHDPFIAKLGLQMRFLDTAYFGGFCARTKNFNSVCTVHANCCIGLEVKAHDLKIVLEDWRRFLLIPPNLKPSSSFSWRAPQKCRHHL</sequence>
<dbReference type="Proteomes" id="UP000091857">
    <property type="component" value="Chromosome 14"/>
</dbReference>
<proteinExistence type="predicted"/>
<dbReference type="EMBL" id="CM004400">
    <property type="protein sequence ID" value="KAG8639856.1"/>
    <property type="molecule type" value="Genomic_DNA"/>
</dbReference>
<comment type="caution">
    <text evidence="1">The sequence shown here is derived from an EMBL/GenBank/DDBJ whole genome shotgun (WGS) entry which is preliminary data.</text>
</comment>
<evidence type="ECO:0000313" key="2">
    <source>
        <dbReference type="Proteomes" id="UP000091857"/>
    </source>
</evidence>
<gene>
    <name evidence="1" type="ORF">MANES_14G173300v8</name>
</gene>
<evidence type="ECO:0000313" key="1">
    <source>
        <dbReference type="EMBL" id="KAG8639856.1"/>
    </source>
</evidence>
<keyword evidence="2" id="KW-1185">Reference proteome</keyword>
<name>A0ACB7GIP2_MANES</name>
<reference evidence="2" key="1">
    <citation type="journal article" date="2016" name="Nat. Biotechnol.">
        <title>Sequencing wild and cultivated cassava and related species reveals extensive interspecific hybridization and genetic diversity.</title>
        <authorList>
            <person name="Bredeson J.V."/>
            <person name="Lyons J.B."/>
            <person name="Prochnik S.E."/>
            <person name="Wu G.A."/>
            <person name="Ha C.M."/>
            <person name="Edsinger-Gonzales E."/>
            <person name="Grimwood J."/>
            <person name="Schmutz J."/>
            <person name="Rabbi I.Y."/>
            <person name="Egesi C."/>
            <person name="Nauluvula P."/>
            <person name="Lebot V."/>
            <person name="Ndunguru J."/>
            <person name="Mkamilo G."/>
            <person name="Bart R.S."/>
            <person name="Setter T.L."/>
            <person name="Gleadow R.M."/>
            <person name="Kulakow P."/>
            <person name="Ferguson M.E."/>
            <person name="Rounsley S."/>
            <person name="Rokhsar D.S."/>
        </authorList>
    </citation>
    <scope>NUCLEOTIDE SEQUENCE [LARGE SCALE GENOMIC DNA]</scope>
    <source>
        <strain evidence="2">cv. AM560-2</strain>
    </source>
</reference>
<organism evidence="1 2">
    <name type="scientific">Manihot esculenta</name>
    <name type="common">Cassava</name>
    <name type="synonym">Jatropha manihot</name>
    <dbReference type="NCBI Taxonomy" id="3983"/>
    <lineage>
        <taxon>Eukaryota</taxon>
        <taxon>Viridiplantae</taxon>
        <taxon>Streptophyta</taxon>
        <taxon>Embryophyta</taxon>
        <taxon>Tracheophyta</taxon>
        <taxon>Spermatophyta</taxon>
        <taxon>Magnoliopsida</taxon>
        <taxon>eudicotyledons</taxon>
        <taxon>Gunneridae</taxon>
        <taxon>Pentapetalae</taxon>
        <taxon>rosids</taxon>
        <taxon>fabids</taxon>
        <taxon>Malpighiales</taxon>
        <taxon>Euphorbiaceae</taxon>
        <taxon>Crotonoideae</taxon>
        <taxon>Manihoteae</taxon>
        <taxon>Manihot</taxon>
    </lineage>
</organism>
<protein>
    <submittedName>
        <fullName evidence="1">Uncharacterized protein</fullName>
    </submittedName>
</protein>
<accession>A0ACB7GIP2</accession>